<protein>
    <submittedName>
        <fullName evidence="1">Uncharacterized protein</fullName>
    </submittedName>
</protein>
<organism evidence="1 2">
    <name type="scientific">Chitinophaga arvensicola</name>
    <dbReference type="NCBI Taxonomy" id="29529"/>
    <lineage>
        <taxon>Bacteria</taxon>
        <taxon>Pseudomonadati</taxon>
        <taxon>Bacteroidota</taxon>
        <taxon>Chitinophagia</taxon>
        <taxon>Chitinophagales</taxon>
        <taxon>Chitinophagaceae</taxon>
        <taxon>Chitinophaga</taxon>
    </lineage>
</organism>
<dbReference type="Pfam" id="PF10677">
    <property type="entry name" value="DUF2490"/>
    <property type="match status" value="1"/>
</dbReference>
<dbReference type="InterPro" id="IPR019619">
    <property type="entry name" value="DUF2490"/>
</dbReference>
<evidence type="ECO:0000313" key="1">
    <source>
        <dbReference type="EMBL" id="SEW53809.1"/>
    </source>
</evidence>
<dbReference type="Proteomes" id="UP000199310">
    <property type="component" value="Unassembled WGS sequence"/>
</dbReference>
<accession>A0A1I0SAZ0</accession>
<proteinExistence type="predicted"/>
<keyword evidence="2" id="KW-1185">Reference proteome</keyword>
<gene>
    <name evidence="1" type="ORF">SAMN04488122_5693</name>
</gene>
<reference evidence="2" key="1">
    <citation type="submission" date="2016-10" db="EMBL/GenBank/DDBJ databases">
        <authorList>
            <person name="Varghese N."/>
            <person name="Submissions S."/>
        </authorList>
    </citation>
    <scope>NUCLEOTIDE SEQUENCE [LARGE SCALE GENOMIC DNA]</scope>
    <source>
        <strain evidence="2">DSM 3695</strain>
    </source>
</reference>
<dbReference type="AlphaFoldDB" id="A0A1I0SAZ0"/>
<dbReference type="STRING" id="29529.SAMN04488122_5693"/>
<sequence>MSAGRYIFILLILAAGNLFSRKATCQSAEKRTTVPAFMSWFESDIVGKIHGPFSWQTDIQFRTSSNERNIGNGQHGNPWANPFQVVVRPWIHYDLGATGLKFSVSPMGYWATWNYYNGEDTFEPEIRSSFQVQYSSRAGRVYLTNRLRYELRWYGQEKPVNSGFHVPAGSNTDFFSDDSFKQRLRYMFRAWIPLSGKELVPGTWYVSTFDELFIGFGKNVTSQHTFDQNRFYAGLGMQVGHMMRWEVGYMNQVLPRFNQPPDYNNVELNHILATWLFFDNVGALFQKKSGQKK</sequence>
<dbReference type="EMBL" id="FOJG01000002">
    <property type="protein sequence ID" value="SEW53809.1"/>
    <property type="molecule type" value="Genomic_DNA"/>
</dbReference>
<evidence type="ECO:0000313" key="2">
    <source>
        <dbReference type="Proteomes" id="UP000199310"/>
    </source>
</evidence>
<dbReference type="RefSeq" id="WP_089901137.1">
    <property type="nucleotide sequence ID" value="NZ_FOJG01000002.1"/>
</dbReference>
<name>A0A1I0SAZ0_9BACT</name>
<dbReference type="OrthoDB" id="1118734at2"/>